<evidence type="ECO:0000256" key="2">
    <source>
        <dbReference type="ARBA" id="ARBA00012176"/>
    </source>
</evidence>
<accession>A0A139A4K8</accession>
<keyword evidence="4" id="KW-1133">Transmembrane helix</keyword>
<organism evidence="5 6">
    <name type="scientific">Gonapodya prolifera (strain JEL478)</name>
    <name type="common">Monoblepharis prolifera</name>
    <dbReference type="NCBI Taxonomy" id="1344416"/>
    <lineage>
        <taxon>Eukaryota</taxon>
        <taxon>Fungi</taxon>
        <taxon>Fungi incertae sedis</taxon>
        <taxon>Chytridiomycota</taxon>
        <taxon>Chytridiomycota incertae sedis</taxon>
        <taxon>Monoblepharidomycetes</taxon>
        <taxon>Monoblepharidales</taxon>
        <taxon>Gonapodyaceae</taxon>
        <taxon>Gonapodya</taxon>
    </lineage>
</organism>
<comment type="similarity">
    <text evidence="1">Belongs to the PIGL family.</text>
</comment>
<keyword evidence="6" id="KW-1185">Reference proteome</keyword>
<proteinExistence type="inferred from homology"/>
<dbReference type="STRING" id="1344416.A0A139A4K8"/>
<feature type="region of interest" description="Disordered" evidence="3">
    <location>
        <begin position="523"/>
        <end position="590"/>
    </location>
</feature>
<dbReference type="AlphaFoldDB" id="A0A139A4K8"/>
<dbReference type="GO" id="GO:0005783">
    <property type="term" value="C:endoplasmic reticulum"/>
    <property type="evidence" value="ECO:0007669"/>
    <property type="project" value="TreeGrafter"/>
</dbReference>
<dbReference type="PANTHER" id="PTHR12993:SF11">
    <property type="entry name" value="N-ACETYLGLUCOSAMINYL-PHOSPHATIDYLINOSITOL DE-N-ACETYLASE"/>
    <property type="match status" value="1"/>
</dbReference>
<dbReference type="InterPro" id="IPR003737">
    <property type="entry name" value="GlcNAc_PI_deacetylase-related"/>
</dbReference>
<dbReference type="GO" id="GO:0006506">
    <property type="term" value="P:GPI anchor biosynthetic process"/>
    <property type="evidence" value="ECO:0007669"/>
    <property type="project" value="UniProtKB-UniPathway"/>
</dbReference>
<protein>
    <recommendedName>
        <fullName evidence="2">N-acetylglucosaminylphosphatidylinositol deacetylase</fullName>
        <ecNumber evidence="2">3.5.1.89</ecNumber>
    </recommendedName>
</protein>
<dbReference type="EMBL" id="KQ965797">
    <property type="protein sequence ID" value="KXS11732.1"/>
    <property type="molecule type" value="Genomic_DNA"/>
</dbReference>
<gene>
    <name evidence="5" type="ORF">M427DRAFT_72634</name>
</gene>
<dbReference type="GO" id="GO:0016020">
    <property type="term" value="C:membrane"/>
    <property type="evidence" value="ECO:0007669"/>
    <property type="project" value="GOC"/>
</dbReference>
<feature type="compositionally biased region" description="Low complexity" evidence="3">
    <location>
        <begin position="552"/>
        <end position="569"/>
    </location>
</feature>
<dbReference type="Pfam" id="PF02585">
    <property type="entry name" value="PIG-L"/>
    <property type="match status" value="1"/>
</dbReference>
<keyword evidence="4" id="KW-0472">Membrane</keyword>
<name>A0A139A4K8_GONPJ</name>
<evidence type="ECO:0000256" key="1">
    <source>
        <dbReference type="ARBA" id="ARBA00006066"/>
    </source>
</evidence>
<keyword evidence="4" id="KW-0812">Transmembrane</keyword>
<dbReference type="PANTHER" id="PTHR12993">
    <property type="entry name" value="N-ACETYLGLUCOSAMINYL-PHOSPHATIDYLINOSITOL DE-N-ACETYLASE-RELATED"/>
    <property type="match status" value="1"/>
</dbReference>
<evidence type="ECO:0000256" key="3">
    <source>
        <dbReference type="SAM" id="MobiDB-lite"/>
    </source>
</evidence>
<dbReference type="OrthoDB" id="440160at2759"/>
<dbReference type="UniPathway" id="UPA00196"/>
<feature type="compositionally biased region" description="Low complexity" evidence="3">
    <location>
        <begin position="523"/>
        <end position="542"/>
    </location>
</feature>
<feature type="compositionally biased region" description="Polar residues" evidence="3">
    <location>
        <begin position="572"/>
        <end position="582"/>
    </location>
</feature>
<dbReference type="EC" id="3.5.1.89" evidence="2"/>
<dbReference type="Gene3D" id="3.40.50.10320">
    <property type="entry name" value="LmbE-like"/>
    <property type="match status" value="1"/>
</dbReference>
<dbReference type="InterPro" id="IPR024078">
    <property type="entry name" value="LmbE-like_dom_sf"/>
</dbReference>
<evidence type="ECO:0000256" key="4">
    <source>
        <dbReference type="SAM" id="Phobius"/>
    </source>
</evidence>
<evidence type="ECO:0000313" key="5">
    <source>
        <dbReference type="EMBL" id="KXS11732.1"/>
    </source>
</evidence>
<dbReference type="GO" id="GO:0000225">
    <property type="term" value="F:N-acetylglucosaminylphosphatidylinositol deacetylase activity"/>
    <property type="evidence" value="ECO:0007669"/>
    <property type="project" value="UniProtKB-EC"/>
</dbReference>
<evidence type="ECO:0000313" key="6">
    <source>
        <dbReference type="Proteomes" id="UP000070544"/>
    </source>
</evidence>
<reference evidence="5 6" key="1">
    <citation type="journal article" date="2015" name="Genome Biol. Evol.">
        <title>Phylogenomic analyses indicate that early fungi evolved digesting cell walls of algal ancestors of land plants.</title>
        <authorList>
            <person name="Chang Y."/>
            <person name="Wang S."/>
            <person name="Sekimoto S."/>
            <person name="Aerts A.L."/>
            <person name="Choi C."/>
            <person name="Clum A."/>
            <person name="LaButti K.M."/>
            <person name="Lindquist E.A."/>
            <person name="Yee Ngan C."/>
            <person name="Ohm R.A."/>
            <person name="Salamov A.A."/>
            <person name="Grigoriev I.V."/>
            <person name="Spatafora J.W."/>
            <person name="Berbee M.L."/>
        </authorList>
    </citation>
    <scope>NUCLEOTIDE SEQUENCE [LARGE SCALE GENOMIC DNA]</scope>
    <source>
        <strain evidence="5 6">JEL478</strain>
    </source>
</reference>
<dbReference type="SUPFAM" id="SSF102588">
    <property type="entry name" value="LmbE-like"/>
    <property type="match status" value="1"/>
</dbReference>
<feature type="transmembrane region" description="Helical" evidence="4">
    <location>
        <begin position="12"/>
        <end position="39"/>
    </location>
</feature>
<dbReference type="Proteomes" id="UP000070544">
    <property type="component" value="Unassembled WGS sequence"/>
</dbReference>
<feature type="transmembrane region" description="Helical" evidence="4">
    <location>
        <begin position="601"/>
        <end position="621"/>
    </location>
</feature>
<sequence>MTILAHGPALQYVVYGILILSIAIMLASHILLAIVTIRLDESLPRAMRHPRRIMIVTAHPDDECLFFGVTLTSLVRAGAKSNGGGGASSVFVLCLSKGDLGDVRPKELYASCRQFHIPRENVAVIDDQGLQDGFKNVWDVDRVADKVLDSIRKWNIETIVTFDEYGVSGHPNHIATYRGIKHLMTHRRAEAPSRLTTFTLASVPLYRKYLGSLDLLFTWVGRSLPRDPNPGGNDLGKDKSRRYLIVATPTLSRKAMLKHKSQLVWFRRLNTVFSRYMMVNELDVMRYSNCLRKDSGIGSGYEMFNELKPTGLKVSRTEERKFGINHRKADRRREDAVYGHRMWIAAAVALQLGALAARVAGYQTVTPGGSFNIVWDPLNFNVTPVVTLELVAGPYPDLCNNYSGRLVSNTLVCNDGSYNILIPATETCVGETLFVKITNPWGKFMDFCAAVPPPTGDGILQLATSTSGISNCPGGGSVPFTTEAAATLPSPQCTGNPAQIVVIPPIPGLTSSAAAEATTTASASPVALSSSASPSPTSTLTPNVQMTPPSSPSSISPTPSVAAPAPAATVGGNAQTTPTKIDTGSGSGGGTGGGLTAPVKVGIGVAVLATVLLVGGAVVAYKRRRVPHEDLGSYTQMG</sequence>